<accession>A0A1R3XGS9</accession>
<dbReference type="PANTHER" id="PTHR30570:SF1">
    <property type="entry name" value="PHOSPHATE-BINDING PROTEIN PSTS"/>
    <property type="match status" value="1"/>
</dbReference>
<dbReference type="PANTHER" id="PTHR30570">
    <property type="entry name" value="PERIPLASMIC PHOSPHATE BINDING COMPONENT OF PHOSPHATE ABC TRANSPORTER"/>
    <property type="match status" value="1"/>
</dbReference>
<dbReference type="OrthoDB" id="9790048at2"/>
<organism evidence="4 5">
    <name type="scientific">Yoonia rosea</name>
    <dbReference type="NCBI Taxonomy" id="287098"/>
    <lineage>
        <taxon>Bacteria</taxon>
        <taxon>Pseudomonadati</taxon>
        <taxon>Pseudomonadota</taxon>
        <taxon>Alphaproteobacteria</taxon>
        <taxon>Rhodobacterales</taxon>
        <taxon>Paracoccaceae</taxon>
        <taxon>Yoonia</taxon>
    </lineage>
</organism>
<evidence type="ECO:0000256" key="2">
    <source>
        <dbReference type="SAM" id="SignalP"/>
    </source>
</evidence>
<protein>
    <submittedName>
        <fullName evidence="4">PBP superfamily domain-containing protein</fullName>
    </submittedName>
</protein>
<gene>
    <name evidence="4" type="ORF">SAMN05421665_3123</name>
</gene>
<reference evidence="5" key="1">
    <citation type="submission" date="2017-01" db="EMBL/GenBank/DDBJ databases">
        <authorList>
            <person name="Varghese N."/>
            <person name="Submissions S."/>
        </authorList>
    </citation>
    <scope>NUCLEOTIDE SEQUENCE [LARGE SCALE GENOMIC DNA]</scope>
    <source>
        <strain evidence="5">DSM 29591</strain>
    </source>
</reference>
<dbReference type="Pfam" id="PF12849">
    <property type="entry name" value="PBP_like_2"/>
    <property type="match status" value="1"/>
</dbReference>
<dbReference type="InterPro" id="IPR050811">
    <property type="entry name" value="Phosphate_ABC_transporter"/>
</dbReference>
<evidence type="ECO:0000313" key="5">
    <source>
        <dbReference type="Proteomes" id="UP000186997"/>
    </source>
</evidence>
<feature type="chain" id="PRO_5012435880" evidence="2">
    <location>
        <begin position="23"/>
        <end position="528"/>
    </location>
</feature>
<feature type="domain" description="PBP" evidence="3">
    <location>
        <begin position="190"/>
        <end position="357"/>
    </location>
</feature>
<sequence>MISRFATTLFCTVAPAALFAQAVELRSLDEFINVQGEIVGFNGVMVQVETTVGRVAVPASEVICYGNACLDVIASNDFGLTESAFQGVVGNAVPVIAGAVDTLSVGFASPAYGTLHRTITGAFAVTNAGTTTADLTSVGELLLEDRTTGDRASLSVSASDEVADIRVDSVSLNGTASRVYNTPSAWATGTALSHQLLGLKSFSVVVAPNAGITALSVNDLARIFAGEVTNWSQIGGADVSILPLQLPPNTEAGSAFQRLVMEPAGLEVSGNVLTMSDEAGVSGSIGQFPGSVGVVTTANANQNFIVEVAGSCGIAVAPTPFNIVSGDYALIQPIMATYSATPNTALPTEVFDFAASDVAQGLVESEGFINFSAVPLDSVAKNARISGLLGAALDDAQRAAAAEMFQALFDADRLSPTMTGGPASGAEGAWNRAILIDLIDFLKQPGNEGREILLVGFGESANGSAAAIAASAEAAASFAALLTDVAADTVAAKNYTVTSYGFGNVSPATCIDGQVAGSEYTRVEVWIR</sequence>
<feature type="signal peptide" evidence="2">
    <location>
        <begin position="1"/>
        <end position="22"/>
    </location>
</feature>
<dbReference type="EMBL" id="FTPR01000003">
    <property type="protein sequence ID" value="SIT90476.1"/>
    <property type="molecule type" value="Genomic_DNA"/>
</dbReference>
<dbReference type="Proteomes" id="UP000186997">
    <property type="component" value="Unassembled WGS sequence"/>
</dbReference>
<proteinExistence type="predicted"/>
<dbReference type="SUPFAM" id="SSF53850">
    <property type="entry name" value="Periplasmic binding protein-like II"/>
    <property type="match status" value="1"/>
</dbReference>
<dbReference type="RefSeq" id="WP_076660809.1">
    <property type="nucleotide sequence ID" value="NZ_FTPR01000003.1"/>
</dbReference>
<name>A0A1R3XGS9_9RHOB</name>
<evidence type="ECO:0000259" key="3">
    <source>
        <dbReference type="Pfam" id="PF12849"/>
    </source>
</evidence>
<evidence type="ECO:0000313" key="4">
    <source>
        <dbReference type="EMBL" id="SIT90476.1"/>
    </source>
</evidence>
<dbReference type="InterPro" id="IPR024370">
    <property type="entry name" value="PBP_domain"/>
</dbReference>
<dbReference type="AlphaFoldDB" id="A0A1R3XGS9"/>
<dbReference type="Gene3D" id="3.40.190.10">
    <property type="entry name" value="Periplasmic binding protein-like II"/>
    <property type="match status" value="2"/>
</dbReference>
<evidence type="ECO:0000256" key="1">
    <source>
        <dbReference type="ARBA" id="ARBA00022729"/>
    </source>
</evidence>
<keyword evidence="5" id="KW-1185">Reference proteome</keyword>
<keyword evidence="1 2" id="KW-0732">Signal</keyword>
<dbReference type="STRING" id="287098.SAMN05421665_3123"/>